<dbReference type="RefSeq" id="WP_106351108.1">
    <property type="nucleotide sequence ID" value="NZ_PVUE01000031.1"/>
</dbReference>
<dbReference type="InterPro" id="IPR000515">
    <property type="entry name" value="MetI-like"/>
</dbReference>
<gene>
    <name evidence="9" type="ORF">CLV47_1313</name>
</gene>
<dbReference type="OrthoDB" id="9796361at2"/>
<dbReference type="PANTHER" id="PTHR30151">
    <property type="entry name" value="ALKANE SULFONATE ABC TRANSPORTER-RELATED, MEMBRANE SUBUNIT"/>
    <property type="match status" value="1"/>
</dbReference>
<comment type="caution">
    <text evidence="9">The sequence shown here is derived from an EMBL/GenBank/DDBJ whole genome shotgun (WGS) entry which is preliminary data.</text>
</comment>
<dbReference type="InterPro" id="IPR035906">
    <property type="entry name" value="MetI-like_sf"/>
</dbReference>
<dbReference type="PROSITE" id="PS50928">
    <property type="entry name" value="ABC_TM1"/>
    <property type="match status" value="1"/>
</dbReference>
<keyword evidence="3" id="KW-1003">Cell membrane</keyword>
<evidence type="ECO:0000256" key="7">
    <source>
        <dbReference type="RuleBase" id="RU363032"/>
    </source>
</evidence>
<keyword evidence="2 7" id="KW-0813">Transport</keyword>
<evidence type="ECO:0000256" key="2">
    <source>
        <dbReference type="ARBA" id="ARBA00022448"/>
    </source>
</evidence>
<dbReference type="Pfam" id="PF00528">
    <property type="entry name" value="BPD_transp_1"/>
    <property type="match status" value="1"/>
</dbReference>
<sequence length="286" mass="30701">MTTSTQASPDLDVSRADRTLAAAAAAHKRAVRLRTRDIALAILTPLVLLALWEFTARQGIIDARLFPPPTKIIDRGVEMITSGDLMTHVGATLRRLALGMVIGSVLGIVLGLAMGAWRALNAALGPMFAALYALPKIAILPLLLLIFGLTETPKVLAVTISVFFVMQINTVAGVRQIDDKVLEAARAYGATGLNRFRLIILPGALPFIFSGFRIATGTAVIVVTAVEFVASNTGLGFLIWNSWQLFQPEQMYVGLVTVAVLGAVLTGLFAIAERLSLPWKRGKTRD</sequence>
<evidence type="ECO:0000313" key="10">
    <source>
        <dbReference type="Proteomes" id="UP000237752"/>
    </source>
</evidence>
<evidence type="ECO:0000256" key="3">
    <source>
        <dbReference type="ARBA" id="ARBA00022475"/>
    </source>
</evidence>
<organism evidence="9 10">
    <name type="scientific">Antricoccus suffuscus</name>
    <dbReference type="NCBI Taxonomy" id="1629062"/>
    <lineage>
        <taxon>Bacteria</taxon>
        <taxon>Bacillati</taxon>
        <taxon>Actinomycetota</taxon>
        <taxon>Actinomycetes</taxon>
        <taxon>Geodermatophilales</taxon>
        <taxon>Antricoccaceae</taxon>
        <taxon>Antricoccus</taxon>
    </lineage>
</organism>
<feature type="transmembrane region" description="Helical" evidence="7">
    <location>
        <begin position="195"/>
        <end position="214"/>
    </location>
</feature>
<dbReference type="CDD" id="cd06261">
    <property type="entry name" value="TM_PBP2"/>
    <property type="match status" value="1"/>
</dbReference>
<feature type="transmembrane region" description="Helical" evidence="7">
    <location>
        <begin position="96"/>
        <end position="117"/>
    </location>
</feature>
<keyword evidence="10" id="KW-1185">Reference proteome</keyword>
<evidence type="ECO:0000256" key="6">
    <source>
        <dbReference type="ARBA" id="ARBA00023136"/>
    </source>
</evidence>
<evidence type="ECO:0000313" key="9">
    <source>
        <dbReference type="EMBL" id="PRZ30169.1"/>
    </source>
</evidence>
<dbReference type="PANTHER" id="PTHR30151:SF16">
    <property type="entry name" value="ABC TRANSPORTER PERMEASE PROTEIN"/>
    <property type="match status" value="1"/>
</dbReference>
<feature type="domain" description="ABC transmembrane type-1" evidence="8">
    <location>
        <begin position="89"/>
        <end position="273"/>
    </location>
</feature>
<dbReference type="SUPFAM" id="SSF161098">
    <property type="entry name" value="MetI-like"/>
    <property type="match status" value="1"/>
</dbReference>
<proteinExistence type="inferred from homology"/>
<keyword evidence="4 7" id="KW-0812">Transmembrane</keyword>
<dbReference type="EMBL" id="PVUE01000031">
    <property type="protein sequence ID" value="PRZ30169.1"/>
    <property type="molecule type" value="Genomic_DNA"/>
</dbReference>
<reference evidence="9 10" key="1">
    <citation type="submission" date="2018-03" db="EMBL/GenBank/DDBJ databases">
        <title>Genomic Encyclopedia of Archaeal and Bacterial Type Strains, Phase II (KMG-II): from individual species to whole genera.</title>
        <authorList>
            <person name="Goeker M."/>
        </authorList>
    </citation>
    <scope>NUCLEOTIDE SEQUENCE [LARGE SCALE GENOMIC DNA]</scope>
    <source>
        <strain evidence="9 10">DSM 100065</strain>
    </source>
</reference>
<protein>
    <submittedName>
        <fullName evidence="9">NitT/TauT family transport system permease protein</fullName>
    </submittedName>
</protein>
<dbReference type="Proteomes" id="UP000237752">
    <property type="component" value="Unassembled WGS sequence"/>
</dbReference>
<comment type="similarity">
    <text evidence="7">Belongs to the binding-protein-dependent transport system permease family.</text>
</comment>
<keyword evidence="6 7" id="KW-0472">Membrane</keyword>
<feature type="transmembrane region" description="Helical" evidence="7">
    <location>
        <begin position="252"/>
        <end position="272"/>
    </location>
</feature>
<dbReference type="GO" id="GO:0005886">
    <property type="term" value="C:plasma membrane"/>
    <property type="evidence" value="ECO:0007669"/>
    <property type="project" value="UniProtKB-SubCell"/>
</dbReference>
<comment type="subcellular location">
    <subcellularLocation>
        <location evidence="1 7">Cell membrane</location>
        <topology evidence="1 7">Multi-pass membrane protein</topology>
    </subcellularLocation>
</comment>
<evidence type="ECO:0000256" key="4">
    <source>
        <dbReference type="ARBA" id="ARBA00022692"/>
    </source>
</evidence>
<keyword evidence="5 7" id="KW-1133">Transmembrane helix</keyword>
<dbReference type="Gene3D" id="1.10.3720.10">
    <property type="entry name" value="MetI-like"/>
    <property type="match status" value="1"/>
</dbReference>
<dbReference type="GO" id="GO:0055085">
    <property type="term" value="P:transmembrane transport"/>
    <property type="evidence" value="ECO:0007669"/>
    <property type="project" value="InterPro"/>
</dbReference>
<feature type="transmembrane region" description="Helical" evidence="7">
    <location>
        <begin position="129"/>
        <end position="149"/>
    </location>
</feature>
<feature type="transmembrane region" description="Helical" evidence="7">
    <location>
        <begin position="155"/>
        <end position="174"/>
    </location>
</feature>
<evidence type="ECO:0000256" key="1">
    <source>
        <dbReference type="ARBA" id="ARBA00004651"/>
    </source>
</evidence>
<dbReference type="AlphaFoldDB" id="A0A2T0Z1D6"/>
<evidence type="ECO:0000256" key="5">
    <source>
        <dbReference type="ARBA" id="ARBA00022989"/>
    </source>
</evidence>
<feature type="transmembrane region" description="Helical" evidence="7">
    <location>
        <begin position="220"/>
        <end position="240"/>
    </location>
</feature>
<name>A0A2T0Z1D6_9ACTN</name>
<accession>A0A2T0Z1D6</accession>
<evidence type="ECO:0000259" key="8">
    <source>
        <dbReference type="PROSITE" id="PS50928"/>
    </source>
</evidence>